<dbReference type="RefSeq" id="WP_094545132.1">
    <property type="nucleotide sequence ID" value="NZ_MQWB01000001.1"/>
</dbReference>
<reference evidence="2 3" key="1">
    <citation type="submission" date="2016-11" db="EMBL/GenBank/DDBJ databases">
        <title>Study of marine rhodopsin-containing bacteria.</title>
        <authorList>
            <person name="Yoshizawa S."/>
            <person name="Kumagai Y."/>
            <person name="Kogure K."/>
        </authorList>
    </citation>
    <scope>NUCLEOTIDE SEQUENCE [LARGE SCALE GENOMIC DNA]</scope>
    <source>
        <strain evidence="2 3">SG-29</strain>
    </source>
</reference>
<feature type="signal peptide" evidence="1">
    <location>
        <begin position="1"/>
        <end position="21"/>
    </location>
</feature>
<evidence type="ECO:0008006" key="4">
    <source>
        <dbReference type="Google" id="ProtNLM"/>
    </source>
</evidence>
<evidence type="ECO:0000313" key="3">
    <source>
        <dbReference type="Proteomes" id="UP000216446"/>
    </source>
</evidence>
<proteinExistence type="predicted"/>
<name>A0A259TV68_9BACT</name>
<feature type="chain" id="PRO_5013351291" description="DUF481 domain-containing protein" evidence="1">
    <location>
        <begin position="22"/>
        <end position="416"/>
    </location>
</feature>
<evidence type="ECO:0000256" key="1">
    <source>
        <dbReference type="SAM" id="SignalP"/>
    </source>
</evidence>
<keyword evidence="3" id="KW-1185">Reference proteome</keyword>
<dbReference type="AlphaFoldDB" id="A0A259TV68"/>
<dbReference type="EMBL" id="MQWB01000001">
    <property type="protein sequence ID" value="OZC01517.1"/>
    <property type="molecule type" value="Genomic_DNA"/>
</dbReference>
<accession>A0A259TV68</accession>
<keyword evidence="1" id="KW-0732">Signal</keyword>
<organism evidence="2 3">
    <name type="scientific">Rubricoccus marinus</name>
    <dbReference type="NCBI Taxonomy" id="716817"/>
    <lineage>
        <taxon>Bacteria</taxon>
        <taxon>Pseudomonadati</taxon>
        <taxon>Rhodothermota</taxon>
        <taxon>Rhodothermia</taxon>
        <taxon>Rhodothermales</taxon>
        <taxon>Rubricoccaceae</taxon>
        <taxon>Rubricoccus</taxon>
    </lineage>
</organism>
<sequence>MPFRAASLLLMLAFLASAPLAQEAPTGTLRVAYDCQTGGCDRDFFQTELPYVQFVRDQGDADVFVLITSESTGGGGQRYALAFSGRNTYDGQTNRLNVSVPADATEDDARRALLSRLRLGLTGYVARTPLAERLTIAYAAPEATGEAAVPEADPWNGWVFSLSGSSFFQGQSRSSSFNGYGNFSAERTTEAWKTRLNVFSSYNRDAFDIDSVTTIVSETSSQGGSGLVARSLSEHLTAGFEGSVNRNTFSNFDARFIAGPAVEYSLYPYSESTQRLVTAKYGLGVEVAAYADTTIFGEIREVLPRHAVEIGTNLSQPWGSVDVSVFGQQYLSRPDKYQAGLNGGFNVRVARGLQVDVYASASYIRNQLSLAAGDRSPEEILTQQRELATNFRYFGNLGITYSFGSIFNQTVNPRFR</sequence>
<dbReference type="InParanoid" id="A0A259TV68"/>
<dbReference type="Proteomes" id="UP000216446">
    <property type="component" value="Unassembled WGS sequence"/>
</dbReference>
<gene>
    <name evidence="2" type="ORF">BSZ36_00060</name>
</gene>
<protein>
    <recommendedName>
        <fullName evidence="4">DUF481 domain-containing protein</fullName>
    </recommendedName>
</protein>
<comment type="caution">
    <text evidence="2">The sequence shown here is derived from an EMBL/GenBank/DDBJ whole genome shotgun (WGS) entry which is preliminary data.</text>
</comment>
<dbReference type="OrthoDB" id="1489343at2"/>
<evidence type="ECO:0000313" key="2">
    <source>
        <dbReference type="EMBL" id="OZC01517.1"/>
    </source>
</evidence>